<comment type="catalytic activity">
    <reaction evidence="9">
        <text>a 5'-end (5'-triphosphoguanosine)-ribonucleoside in mRNA + S-adenosyl-L-methionine = a 5'-end (N(7)-methyl 5'-triphosphoguanosine)-ribonucleoside in mRNA + S-adenosyl-L-homocysteine</text>
        <dbReference type="Rhea" id="RHEA:67008"/>
        <dbReference type="Rhea" id="RHEA-COMP:17166"/>
        <dbReference type="Rhea" id="RHEA-COMP:17167"/>
        <dbReference type="ChEBI" id="CHEBI:57856"/>
        <dbReference type="ChEBI" id="CHEBI:59789"/>
        <dbReference type="ChEBI" id="CHEBI:156461"/>
        <dbReference type="ChEBI" id="CHEBI:167617"/>
        <dbReference type="EC" id="2.1.1.56"/>
    </reaction>
</comment>
<dbReference type="STRING" id="166423.A0A0N0BHL0"/>
<keyword evidence="14" id="KW-1185">Reference proteome</keyword>
<sequence>MNEAKEKRDEISKEKDKNYRQNKRSQIEEHSSDASSSKRVKYDTAQNVNNTSSELSSNNSEKRNESLSKKEHSDNSLLVIQHYNTILDDRKKSRILYMRNFNNWIKSMLMFEYTNEIYGTRLKALDMCCGRGGDLTIQECQDRYNEMLKQNSAERKYSPIFTAEFITADCTKVRLRSKFEDPSINFDLVSCQFAFHYCFESLEQAECMLKNASECLKPGGYFIGTIPDAYDLVWQRCDGNSFGNDIYNVEFFCNKTKPPLFGAKYHFKLGNLVNCPEFLVYLPVFRKLALKFGLNLVKFERFDSFYERMKNKKKGKHLLKKIQALETYPSQHGEMLAGNPDKDYQHAKEYNTQKTSNRREIGTLSQPEWEVIC</sequence>
<reference evidence="13 14" key="1">
    <citation type="submission" date="2015-07" db="EMBL/GenBank/DDBJ databases">
        <title>The genome of Melipona quadrifasciata.</title>
        <authorList>
            <person name="Pan H."/>
            <person name="Kapheim K."/>
        </authorList>
    </citation>
    <scope>NUCLEOTIDE SEQUENCE [LARGE SCALE GENOMIC DNA]</scope>
    <source>
        <strain evidence="13">0111107301</strain>
        <tissue evidence="13">Whole body</tissue>
    </source>
</reference>
<organism evidence="13 14">
    <name type="scientific">Melipona quadrifasciata</name>
    <dbReference type="NCBI Taxonomy" id="166423"/>
    <lineage>
        <taxon>Eukaryota</taxon>
        <taxon>Metazoa</taxon>
        <taxon>Ecdysozoa</taxon>
        <taxon>Arthropoda</taxon>
        <taxon>Hexapoda</taxon>
        <taxon>Insecta</taxon>
        <taxon>Pterygota</taxon>
        <taxon>Neoptera</taxon>
        <taxon>Endopterygota</taxon>
        <taxon>Hymenoptera</taxon>
        <taxon>Apocrita</taxon>
        <taxon>Aculeata</taxon>
        <taxon>Apoidea</taxon>
        <taxon>Anthophila</taxon>
        <taxon>Apidae</taxon>
        <taxon>Melipona</taxon>
    </lineage>
</organism>
<dbReference type="EMBL" id="KQ435748">
    <property type="protein sequence ID" value="KOX76411.1"/>
    <property type="molecule type" value="Genomic_DNA"/>
</dbReference>
<dbReference type="SUPFAM" id="SSF53335">
    <property type="entry name" value="S-adenosyl-L-methionine-dependent methyltransferases"/>
    <property type="match status" value="1"/>
</dbReference>
<feature type="region of interest" description="Disordered" evidence="11">
    <location>
        <begin position="1"/>
        <end position="73"/>
    </location>
</feature>
<evidence type="ECO:0000256" key="3">
    <source>
        <dbReference type="ARBA" id="ARBA00022664"/>
    </source>
</evidence>
<keyword evidence="7 10" id="KW-0506">mRNA capping</keyword>
<dbReference type="InterPro" id="IPR039753">
    <property type="entry name" value="RG7MT1"/>
</dbReference>
<evidence type="ECO:0000256" key="8">
    <source>
        <dbReference type="ARBA" id="ARBA00023242"/>
    </source>
</evidence>
<keyword evidence="5 10" id="KW-0949">S-adenosyl-L-methionine</keyword>
<keyword evidence="8 10" id="KW-0539">Nucleus</keyword>
<dbReference type="EC" id="2.1.1.56" evidence="10"/>
<comment type="similarity">
    <text evidence="10">Belongs to the class I-like SAM-binding methyltransferase superfamily. mRNA cap 0 methyltransferase family.</text>
</comment>
<evidence type="ECO:0000256" key="2">
    <source>
        <dbReference type="ARBA" id="ARBA00022603"/>
    </source>
</evidence>
<evidence type="ECO:0000256" key="6">
    <source>
        <dbReference type="ARBA" id="ARBA00022884"/>
    </source>
</evidence>
<evidence type="ECO:0000313" key="14">
    <source>
        <dbReference type="Proteomes" id="UP000053105"/>
    </source>
</evidence>
<evidence type="ECO:0000259" key="12">
    <source>
        <dbReference type="PROSITE" id="PS51562"/>
    </source>
</evidence>
<dbReference type="InterPro" id="IPR029063">
    <property type="entry name" value="SAM-dependent_MTases_sf"/>
</dbReference>
<gene>
    <name evidence="13" type="ORF">WN51_12092</name>
</gene>
<dbReference type="PANTHER" id="PTHR12189:SF2">
    <property type="entry name" value="MRNA CAP GUANINE-N7 METHYLTRANSFERASE"/>
    <property type="match status" value="1"/>
</dbReference>
<comment type="subcellular location">
    <subcellularLocation>
        <location evidence="1 10">Nucleus</location>
    </subcellularLocation>
</comment>
<dbReference type="Proteomes" id="UP000053105">
    <property type="component" value="Unassembled WGS sequence"/>
</dbReference>
<dbReference type="Gene3D" id="3.40.50.150">
    <property type="entry name" value="Vaccinia Virus protein VP39"/>
    <property type="match status" value="1"/>
</dbReference>
<dbReference type="CDD" id="cd02440">
    <property type="entry name" value="AdoMet_MTases"/>
    <property type="match status" value="1"/>
</dbReference>
<feature type="compositionally biased region" description="Low complexity" evidence="11">
    <location>
        <begin position="49"/>
        <end position="59"/>
    </location>
</feature>
<name>A0A0N0BHL0_9HYME</name>
<dbReference type="GO" id="GO:0004482">
    <property type="term" value="F:mRNA 5'-cap (guanine-N7-)-methyltransferase activity"/>
    <property type="evidence" value="ECO:0007669"/>
    <property type="project" value="UniProtKB-EC"/>
</dbReference>
<feature type="compositionally biased region" description="Basic and acidic residues" evidence="11">
    <location>
        <begin position="1"/>
        <end position="32"/>
    </location>
</feature>
<dbReference type="InterPro" id="IPR016899">
    <property type="entry name" value="mRNA_G-N7_MeTrfase_euk"/>
</dbReference>
<protein>
    <recommendedName>
        <fullName evidence="10">mRNA cap guanine-N(7) methyltransferase</fullName>
        <ecNumber evidence="10">2.1.1.56</ecNumber>
    </recommendedName>
    <alternativeName>
        <fullName evidence="10">mRNA (guanine-N(7))-methyltransferase</fullName>
    </alternativeName>
    <alternativeName>
        <fullName evidence="10">mRNA cap methyltransferase</fullName>
    </alternativeName>
</protein>
<accession>A0A0N0BHL0</accession>
<evidence type="ECO:0000256" key="5">
    <source>
        <dbReference type="ARBA" id="ARBA00022691"/>
    </source>
</evidence>
<evidence type="ECO:0000256" key="10">
    <source>
        <dbReference type="PIRNR" id="PIRNR028762"/>
    </source>
</evidence>
<keyword evidence="4 10" id="KW-0808">Transferase</keyword>
<dbReference type="GO" id="GO:0005634">
    <property type="term" value="C:nucleus"/>
    <property type="evidence" value="ECO:0007669"/>
    <property type="project" value="UniProtKB-SubCell"/>
</dbReference>
<dbReference type="PANTHER" id="PTHR12189">
    <property type="entry name" value="MRNA GUANINE-7- METHYLTRANSFERASE"/>
    <property type="match status" value="1"/>
</dbReference>
<dbReference type="PIRSF" id="PIRSF028762">
    <property type="entry name" value="ABD1"/>
    <property type="match status" value="1"/>
</dbReference>
<dbReference type="OrthoDB" id="10248867at2759"/>
<evidence type="ECO:0000256" key="1">
    <source>
        <dbReference type="ARBA" id="ARBA00004123"/>
    </source>
</evidence>
<evidence type="ECO:0000256" key="11">
    <source>
        <dbReference type="SAM" id="MobiDB-lite"/>
    </source>
</evidence>
<evidence type="ECO:0000313" key="13">
    <source>
        <dbReference type="EMBL" id="KOX76411.1"/>
    </source>
</evidence>
<feature type="compositionally biased region" description="Basic and acidic residues" evidence="11">
    <location>
        <begin position="60"/>
        <end position="73"/>
    </location>
</feature>
<dbReference type="Pfam" id="PF03291">
    <property type="entry name" value="mRNA_G-N7_MeTrfase"/>
    <property type="match status" value="1"/>
</dbReference>
<dbReference type="PROSITE" id="PS51562">
    <property type="entry name" value="RNA_CAP0_MT"/>
    <property type="match status" value="1"/>
</dbReference>
<keyword evidence="6 10" id="KW-0694">RNA-binding</keyword>
<evidence type="ECO:0000256" key="9">
    <source>
        <dbReference type="ARBA" id="ARBA00044712"/>
    </source>
</evidence>
<dbReference type="GO" id="GO:0003723">
    <property type="term" value="F:RNA binding"/>
    <property type="evidence" value="ECO:0007669"/>
    <property type="project" value="UniProtKB-KW"/>
</dbReference>
<evidence type="ECO:0000256" key="7">
    <source>
        <dbReference type="ARBA" id="ARBA00023042"/>
    </source>
</evidence>
<dbReference type="AlphaFoldDB" id="A0A0N0BHL0"/>
<evidence type="ECO:0000256" key="4">
    <source>
        <dbReference type="ARBA" id="ARBA00022679"/>
    </source>
</evidence>
<dbReference type="InterPro" id="IPR004971">
    <property type="entry name" value="mRNA_G-N7_MeTrfase_dom"/>
</dbReference>
<proteinExistence type="inferred from homology"/>
<keyword evidence="3 10" id="KW-0507">mRNA processing</keyword>
<feature type="domain" description="MRNA cap 0 methyltransferase" evidence="12">
    <location>
        <begin position="93"/>
        <end position="373"/>
    </location>
</feature>
<keyword evidence="2 10" id="KW-0489">Methyltransferase</keyword>